<reference evidence="5" key="1">
    <citation type="journal article" date="2020" name="mSystems">
        <title>Genome- and Community-Level Interaction Insights into Carbon Utilization and Element Cycling Functions of Hydrothermarchaeota in Hydrothermal Sediment.</title>
        <authorList>
            <person name="Zhou Z."/>
            <person name="Liu Y."/>
            <person name="Xu W."/>
            <person name="Pan J."/>
            <person name="Luo Z.H."/>
            <person name="Li M."/>
        </authorList>
    </citation>
    <scope>NUCLEOTIDE SEQUENCE [LARGE SCALE GENOMIC DNA]</scope>
    <source>
        <strain evidence="5">HyVt-527</strain>
    </source>
</reference>
<dbReference type="GO" id="GO:0003723">
    <property type="term" value="F:RNA binding"/>
    <property type="evidence" value="ECO:0007669"/>
    <property type="project" value="InterPro"/>
</dbReference>
<dbReference type="GO" id="GO:0005737">
    <property type="term" value="C:cytoplasm"/>
    <property type="evidence" value="ECO:0007669"/>
    <property type="project" value="UniProtKB-ARBA"/>
</dbReference>
<dbReference type="InterPro" id="IPR013123">
    <property type="entry name" value="SpoU_subst-bd"/>
</dbReference>
<dbReference type="PANTHER" id="PTHR43191:SF2">
    <property type="entry name" value="RRNA METHYLTRANSFERASE 3, MITOCHONDRIAL"/>
    <property type="match status" value="1"/>
</dbReference>
<comment type="similarity">
    <text evidence="1">Belongs to the class IV-like SAM-binding methyltransferase superfamily. RNA methyltransferase TrmH family.</text>
</comment>
<dbReference type="InterPro" id="IPR001537">
    <property type="entry name" value="SpoU_MeTrfase"/>
</dbReference>
<gene>
    <name evidence="5" type="ORF">ENJ89_11105</name>
</gene>
<proteinExistence type="inferred from homology"/>
<dbReference type="Pfam" id="PF22435">
    <property type="entry name" value="MRM3-like_sub_bind"/>
    <property type="match status" value="1"/>
</dbReference>
<dbReference type="SUPFAM" id="SSF75217">
    <property type="entry name" value="alpha/beta knot"/>
    <property type="match status" value="1"/>
</dbReference>
<dbReference type="Pfam" id="PF00588">
    <property type="entry name" value="SpoU_methylase"/>
    <property type="match status" value="1"/>
</dbReference>
<evidence type="ECO:0000313" key="5">
    <source>
        <dbReference type="EMBL" id="HHJ53733.1"/>
    </source>
</evidence>
<dbReference type="SMART" id="SM00967">
    <property type="entry name" value="SpoU_sub_bind"/>
    <property type="match status" value="1"/>
</dbReference>
<feature type="domain" description="RNA 2-O ribose methyltransferase substrate binding" evidence="4">
    <location>
        <begin position="28"/>
        <end position="100"/>
    </location>
</feature>
<comment type="caution">
    <text evidence="5">The sequence shown here is derived from an EMBL/GenBank/DDBJ whole genome shotgun (WGS) entry which is preliminary data.</text>
</comment>
<dbReference type="InterPro" id="IPR053888">
    <property type="entry name" value="MRM3-like_sub_bind"/>
</dbReference>
<accession>A0A7V5PR53</accession>
<dbReference type="EMBL" id="DROD01000701">
    <property type="protein sequence ID" value="HHJ53733.1"/>
    <property type="molecule type" value="Genomic_DNA"/>
</dbReference>
<evidence type="ECO:0000256" key="2">
    <source>
        <dbReference type="ARBA" id="ARBA00022603"/>
    </source>
</evidence>
<keyword evidence="2 5" id="KW-0489">Methyltransferase</keyword>
<dbReference type="InterPro" id="IPR029064">
    <property type="entry name" value="Ribosomal_eL30-like_sf"/>
</dbReference>
<keyword evidence="3" id="KW-0808">Transferase</keyword>
<evidence type="ECO:0000256" key="3">
    <source>
        <dbReference type="ARBA" id="ARBA00022679"/>
    </source>
</evidence>
<dbReference type="InterPro" id="IPR051259">
    <property type="entry name" value="rRNA_Methyltransferase"/>
</dbReference>
<dbReference type="GO" id="GO:0006396">
    <property type="term" value="P:RNA processing"/>
    <property type="evidence" value="ECO:0007669"/>
    <property type="project" value="InterPro"/>
</dbReference>
<name>A0A7V5PR53_CALAY</name>
<dbReference type="AlphaFoldDB" id="A0A7V5PR53"/>
<dbReference type="GO" id="GO:0008173">
    <property type="term" value="F:RNA methyltransferase activity"/>
    <property type="evidence" value="ECO:0007669"/>
    <property type="project" value="InterPro"/>
</dbReference>
<organism evidence="5">
    <name type="scientific">Caldithrix abyssi</name>
    <dbReference type="NCBI Taxonomy" id="187145"/>
    <lineage>
        <taxon>Bacteria</taxon>
        <taxon>Pseudomonadati</taxon>
        <taxon>Calditrichota</taxon>
        <taxon>Calditrichia</taxon>
        <taxon>Calditrichales</taxon>
        <taxon>Calditrichaceae</taxon>
        <taxon>Caldithrix</taxon>
    </lineage>
</organism>
<dbReference type="CDD" id="cd18095">
    <property type="entry name" value="SpoU-like_rRNA-MTase"/>
    <property type="match status" value="1"/>
</dbReference>
<evidence type="ECO:0000256" key="1">
    <source>
        <dbReference type="ARBA" id="ARBA00007228"/>
    </source>
</evidence>
<dbReference type="Gene3D" id="3.30.1330.30">
    <property type="match status" value="1"/>
</dbReference>
<dbReference type="SUPFAM" id="SSF55315">
    <property type="entry name" value="L30e-like"/>
    <property type="match status" value="1"/>
</dbReference>
<dbReference type="Gene3D" id="3.40.1280.10">
    <property type="match status" value="1"/>
</dbReference>
<protein>
    <submittedName>
        <fullName evidence="5">RNA methyltransferase</fullName>
    </submittedName>
</protein>
<dbReference type="GO" id="GO:0032259">
    <property type="term" value="P:methylation"/>
    <property type="evidence" value="ECO:0007669"/>
    <property type="project" value="UniProtKB-KW"/>
</dbReference>
<dbReference type="Proteomes" id="UP000886124">
    <property type="component" value="Unassembled WGS sequence"/>
</dbReference>
<evidence type="ECO:0000259" key="4">
    <source>
        <dbReference type="SMART" id="SM00967"/>
    </source>
</evidence>
<dbReference type="InterPro" id="IPR029026">
    <property type="entry name" value="tRNA_m1G_MTases_N"/>
</dbReference>
<sequence>MNKASRRQLLETSRLRLKKYRALYQRYLISGRHAIAAALQAGDLQPLELLVTEAAREFIAHLPLPEGLPVFLITEKEAAKIGDETTPQGIFLTSRRPCYEWQTASFRSPVLYLEQVNDPGNLGTIIRTACWFGVKQILLSPDSADPFQPKSVRASAGYLPHLSVYEQVSLNDLREIRKKTGFQLVATAPANATPLPELIRQAGRRLILAFGSEAHGLSSDLLNICDHRMTIPGKGSVESLNLGVAVAVSLYQLTIIDHLSNGE</sequence>
<dbReference type="InterPro" id="IPR029028">
    <property type="entry name" value="Alpha/beta_knot_MTases"/>
</dbReference>
<dbReference type="PANTHER" id="PTHR43191">
    <property type="entry name" value="RRNA METHYLTRANSFERASE 3"/>
    <property type="match status" value="1"/>
</dbReference>